<evidence type="ECO:0000256" key="1">
    <source>
        <dbReference type="SAM" id="Phobius"/>
    </source>
</evidence>
<dbReference type="Proteomes" id="UP001054902">
    <property type="component" value="Unassembled WGS sequence"/>
</dbReference>
<proteinExistence type="predicted"/>
<keyword evidence="4" id="KW-1185">Reference proteome</keyword>
<dbReference type="PANTHER" id="PTHR35550">
    <property type="match status" value="1"/>
</dbReference>
<gene>
    <name evidence="3" type="ORF">CTEN210_09772</name>
</gene>
<comment type="caution">
    <text evidence="3">The sequence shown here is derived from an EMBL/GenBank/DDBJ whole genome shotgun (WGS) entry which is preliminary data.</text>
</comment>
<feature type="chain" id="PRO_5042190600" evidence="2">
    <location>
        <begin position="25"/>
        <end position="249"/>
    </location>
</feature>
<feature type="transmembrane region" description="Helical" evidence="1">
    <location>
        <begin position="97"/>
        <end position="128"/>
    </location>
</feature>
<protein>
    <submittedName>
        <fullName evidence="3">Uncharacterized protein</fullName>
    </submittedName>
</protein>
<organism evidence="3 4">
    <name type="scientific">Chaetoceros tenuissimus</name>
    <dbReference type="NCBI Taxonomy" id="426638"/>
    <lineage>
        <taxon>Eukaryota</taxon>
        <taxon>Sar</taxon>
        <taxon>Stramenopiles</taxon>
        <taxon>Ochrophyta</taxon>
        <taxon>Bacillariophyta</taxon>
        <taxon>Coscinodiscophyceae</taxon>
        <taxon>Chaetocerotophycidae</taxon>
        <taxon>Chaetocerotales</taxon>
        <taxon>Chaetocerotaceae</taxon>
        <taxon>Chaetoceros</taxon>
    </lineage>
</organism>
<name>A0AAD3H7Q1_9STRA</name>
<dbReference type="EMBL" id="BLLK01000046">
    <property type="protein sequence ID" value="GFH53296.1"/>
    <property type="molecule type" value="Genomic_DNA"/>
</dbReference>
<keyword evidence="1" id="KW-0472">Membrane</keyword>
<accession>A0AAD3H7Q1</accession>
<dbReference type="InterPro" id="IPR021467">
    <property type="entry name" value="DUF3119"/>
</dbReference>
<reference evidence="3 4" key="1">
    <citation type="journal article" date="2021" name="Sci. Rep.">
        <title>The genome of the diatom Chaetoceros tenuissimus carries an ancient integrated fragment of an extant virus.</title>
        <authorList>
            <person name="Hongo Y."/>
            <person name="Kimura K."/>
            <person name="Takaki Y."/>
            <person name="Yoshida Y."/>
            <person name="Baba S."/>
            <person name="Kobayashi G."/>
            <person name="Nagasaki K."/>
            <person name="Hano T."/>
            <person name="Tomaru Y."/>
        </authorList>
    </citation>
    <scope>NUCLEOTIDE SEQUENCE [LARGE SCALE GENOMIC DNA]</scope>
    <source>
        <strain evidence="3 4">NIES-3715</strain>
    </source>
</reference>
<keyword evidence="1" id="KW-1133">Transmembrane helix</keyword>
<dbReference type="PANTHER" id="PTHR35550:SF2">
    <property type="entry name" value="OS05G0401200 PROTEIN"/>
    <property type="match status" value="1"/>
</dbReference>
<keyword evidence="1" id="KW-0812">Transmembrane</keyword>
<evidence type="ECO:0000313" key="4">
    <source>
        <dbReference type="Proteomes" id="UP001054902"/>
    </source>
</evidence>
<feature type="signal peptide" evidence="2">
    <location>
        <begin position="1"/>
        <end position="24"/>
    </location>
</feature>
<evidence type="ECO:0000256" key="2">
    <source>
        <dbReference type="SAM" id="SignalP"/>
    </source>
</evidence>
<dbReference type="Pfam" id="PF11317">
    <property type="entry name" value="DUF3119"/>
    <property type="match status" value="1"/>
</dbReference>
<sequence>MTIFTSATSLLVVSTTLFSDQCEGFTAPSSRYTLIKNQNTQGVKQTSALFMSAETASNEDSSPFNFISNIFSNPKAASTKEEVKRIPDKLIDSDYNLAYAFLAIGALIVLLFQFSVYGGLAGGIHAILGSFFFIQARRIRFVFDETCFELKNVDFNTKDDEVLQKLRDSGENFVVGGENRWAYDTFVNWEFFPSENVPVLVYFKETQTKKDTLTEWDGDEDAGQVHFFPAIANVKQLKEQFELRGCAKK</sequence>
<evidence type="ECO:0000313" key="3">
    <source>
        <dbReference type="EMBL" id="GFH53296.1"/>
    </source>
</evidence>
<dbReference type="AlphaFoldDB" id="A0AAD3H7Q1"/>
<keyword evidence="2" id="KW-0732">Signal</keyword>